<organism evidence="1">
    <name type="scientific">Hexamita inflata</name>
    <dbReference type="NCBI Taxonomy" id="28002"/>
    <lineage>
        <taxon>Eukaryota</taxon>
        <taxon>Metamonada</taxon>
        <taxon>Diplomonadida</taxon>
        <taxon>Hexamitidae</taxon>
        <taxon>Hexamitinae</taxon>
        <taxon>Hexamita</taxon>
    </lineage>
</organism>
<protein>
    <submittedName>
        <fullName evidence="2">Hypothetical_protein</fullName>
    </submittedName>
</protein>
<dbReference type="EMBL" id="CAXDID020000007">
    <property type="protein sequence ID" value="CAL5976838.1"/>
    <property type="molecule type" value="Genomic_DNA"/>
</dbReference>
<reference evidence="2 3" key="2">
    <citation type="submission" date="2024-07" db="EMBL/GenBank/DDBJ databases">
        <authorList>
            <person name="Akdeniz Z."/>
        </authorList>
    </citation>
    <scope>NUCLEOTIDE SEQUENCE [LARGE SCALE GENOMIC DNA]</scope>
</reference>
<dbReference type="AlphaFoldDB" id="A0AA86QSK3"/>
<dbReference type="EMBL" id="CATOUU010000952">
    <property type="protein sequence ID" value="CAI9962287.1"/>
    <property type="molecule type" value="Genomic_DNA"/>
</dbReference>
<comment type="caution">
    <text evidence="1">The sequence shown here is derived from an EMBL/GenBank/DDBJ whole genome shotgun (WGS) entry which is preliminary data.</text>
</comment>
<sequence length="135" mass="15462">MQFLRRLAGKEFGNSNSETVVLSMELFVKVALIIVDGWYLLSERRLSFAILPMTRINRSSAHAGTEMERAQQDASLYSQIHGILYKHLYFRKSNQRNSLELSRQMANRTATGFRSLKAPIRLLVARIEGVKQCSQ</sequence>
<proteinExistence type="predicted"/>
<keyword evidence="3" id="KW-1185">Reference proteome</keyword>
<dbReference type="Proteomes" id="UP001642409">
    <property type="component" value="Unassembled WGS sequence"/>
</dbReference>
<evidence type="ECO:0000313" key="3">
    <source>
        <dbReference type="Proteomes" id="UP001642409"/>
    </source>
</evidence>
<accession>A0AA86QSK3</accession>
<evidence type="ECO:0000313" key="2">
    <source>
        <dbReference type="EMBL" id="CAL5976838.1"/>
    </source>
</evidence>
<reference evidence="1" key="1">
    <citation type="submission" date="2023-06" db="EMBL/GenBank/DDBJ databases">
        <authorList>
            <person name="Kurt Z."/>
        </authorList>
    </citation>
    <scope>NUCLEOTIDE SEQUENCE</scope>
</reference>
<name>A0AA86QSK3_9EUKA</name>
<evidence type="ECO:0000313" key="1">
    <source>
        <dbReference type="EMBL" id="CAI9962287.1"/>
    </source>
</evidence>
<gene>
    <name evidence="2" type="ORF">HINF_LOCUS4016</name>
    <name evidence="1" type="ORF">HINF_LOCUS49932</name>
</gene>